<dbReference type="Gene3D" id="3.40.50.300">
    <property type="entry name" value="P-loop containing nucleotide triphosphate hydrolases"/>
    <property type="match status" value="1"/>
</dbReference>
<keyword evidence="4 10" id="KW-0067">ATP-binding</keyword>
<dbReference type="InterPro" id="IPR003439">
    <property type="entry name" value="ABC_transporter-like_ATP-bd"/>
</dbReference>
<dbReference type="PANTHER" id="PTHR43394:SF1">
    <property type="entry name" value="ATP-BINDING CASSETTE SUB-FAMILY B MEMBER 10, MITOCHONDRIAL"/>
    <property type="match status" value="1"/>
</dbReference>
<evidence type="ECO:0000256" key="3">
    <source>
        <dbReference type="ARBA" id="ARBA00022741"/>
    </source>
</evidence>
<dbReference type="SUPFAM" id="SSF90123">
    <property type="entry name" value="ABC transporter transmembrane region"/>
    <property type="match status" value="1"/>
</dbReference>
<feature type="domain" description="ABC transporter" evidence="8">
    <location>
        <begin position="344"/>
        <end position="577"/>
    </location>
</feature>
<dbReference type="PROSITE" id="PS00211">
    <property type="entry name" value="ABC_TRANSPORTER_1"/>
    <property type="match status" value="1"/>
</dbReference>
<evidence type="ECO:0000256" key="5">
    <source>
        <dbReference type="ARBA" id="ARBA00022989"/>
    </source>
</evidence>
<dbReference type="PROSITE" id="PS50929">
    <property type="entry name" value="ABC_TM1F"/>
    <property type="match status" value="1"/>
</dbReference>
<protein>
    <submittedName>
        <fullName evidence="10">ABC transporter ATP-binding protein</fullName>
    </submittedName>
</protein>
<dbReference type="EMBL" id="JAFHKK010000032">
    <property type="protein sequence ID" value="MBN2965318.1"/>
    <property type="molecule type" value="Genomic_DNA"/>
</dbReference>
<evidence type="ECO:0000256" key="2">
    <source>
        <dbReference type="ARBA" id="ARBA00022692"/>
    </source>
</evidence>
<evidence type="ECO:0000256" key="6">
    <source>
        <dbReference type="ARBA" id="ARBA00023136"/>
    </source>
</evidence>
<feature type="transmembrane region" description="Helical" evidence="7">
    <location>
        <begin position="280"/>
        <end position="301"/>
    </location>
</feature>
<evidence type="ECO:0000256" key="4">
    <source>
        <dbReference type="ARBA" id="ARBA00022840"/>
    </source>
</evidence>
<evidence type="ECO:0000256" key="7">
    <source>
        <dbReference type="SAM" id="Phobius"/>
    </source>
</evidence>
<dbReference type="InterPro" id="IPR011527">
    <property type="entry name" value="ABC1_TM_dom"/>
</dbReference>
<keyword evidence="11" id="KW-1185">Reference proteome</keyword>
<dbReference type="Proteomes" id="UP000703590">
    <property type="component" value="Unassembled WGS sequence"/>
</dbReference>
<keyword evidence="6 7" id="KW-0472">Membrane</keyword>
<comment type="subcellular location">
    <subcellularLocation>
        <location evidence="1">Cell membrane</location>
        <topology evidence="1">Multi-pass membrane protein</topology>
    </subcellularLocation>
</comment>
<dbReference type="InterPro" id="IPR027417">
    <property type="entry name" value="P-loop_NTPase"/>
</dbReference>
<sequence length="578" mass="64104">MLFSFKKELFLANAIAVLAVVISTPVPLLMPLLVDEVLLAQPGILVQSIDALLGETQPPYMYVFVALLLTLLMRFVFFVLNFFQTKYFTIISKTITFGLRQQVLKHLGGVALSSYEHFGSSRANALLVVDVETVDEFLGTTISRLLISVLTVLGVGVVLLLIHWQLALFILLLNPFVVVLTTKIARSVSVLKKRQNEAFELFQTALSQTLDLFSQVRASNQEKRFIGEVEAKAKTIKDESIAFGYKSDAAARFSFLVFLGGFEIFRAASILVVAYSDLSIGLMLGIFGYLWVMMGPVQEILGVQYAFHNAKAALERINTLLKLPREPNFPHLKNPFVQHQTNGITLKDVTFSYEASKSILEHVSLEIPRGKRVAIVGASGSGKSTLAQIIVGFYPIDSGALLFDDVDVREIGLDVVRENVFLVLQNPQLFNGTIRMNITMGEEVSEAKLQEAVAIAQLEGFVYEQALGLDTLVGKDGIRLSGGQRQRLSIARMIVKNPNVVILDESTSALDVHTEKALFEGLDSYLKGKTTVIIAHRLSTIRMADYIYLLDKGRVLEEGDKHTLLSKEGTFARYFENQ</sequence>
<dbReference type="InterPro" id="IPR003593">
    <property type="entry name" value="AAA+_ATPase"/>
</dbReference>
<evidence type="ECO:0000313" key="10">
    <source>
        <dbReference type="EMBL" id="MBN2965318.1"/>
    </source>
</evidence>
<proteinExistence type="predicted"/>
<dbReference type="Pfam" id="PF00664">
    <property type="entry name" value="ABC_membrane"/>
    <property type="match status" value="1"/>
</dbReference>
<evidence type="ECO:0000259" key="9">
    <source>
        <dbReference type="PROSITE" id="PS50929"/>
    </source>
</evidence>
<dbReference type="PROSITE" id="PS50893">
    <property type="entry name" value="ABC_TRANSPORTER_2"/>
    <property type="match status" value="1"/>
</dbReference>
<dbReference type="Gene3D" id="1.20.1560.10">
    <property type="entry name" value="ABC transporter type 1, transmembrane domain"/>
    <property type="match status" value="1"/>
</dbReference>
<comment type="caution">
    <text evidence="10">The sequence shown here is derived from an EMBL/GenBank/DDBJ whole genome shotgun (WGS) entry which is preliminary data.</text>
</comment>
<feature type="transmembrane region" description="Helical" evidence="7">
    <location>
        <begin position="9"/>
        <end position="30"/>
    </location>
</feature>
<feature type="domain" description="ABC transmembrane type-1" evidence="9">
    <location>
        <begin position="10"/>
        <end position="309"/>
    </location>
</feature>
<gene>
    <name evidence="10" type="ORF">JWV37_11045</name>
</gene>
<feature type="transmembrane region" description="Helical" evidence="7">
    <location>
        <begin position="168"/>
        <end position="185"/>
    </location>
</feature>
<reference evidence="11" key="1">
    <citation type="submission" date="2021-02" db="EMBL/GenBank/DDBJ databases">
        <title>Sulfurospirillum tamanensis sp. nov.</title>
        <authorList>
            <person name="Merkel A.Y."/>
        </authorList>
    </citation>
    <scope>NUCLEOTIDE SEQUENCE [LARGE SCALE GENOMIC DNA]</scope>
    <source>
        <strain evidence="11">T05b</strain>
    </source>
</reference>
<organism evidence="10 11">
    <name type="scientific">Sulfurospirillum tamanense</name>
    <dbReference type="NCBI Taxonomy" id="2813362"/>
    <lineage>
        <taxon>Bacteria</taxon>
        <taxon>Pseudomonadati</taxon>
        <taxon>Campylobacterota</taxon>
        <taxon>Epsilonproteobacteria</taxon>
        <taxon>Campylobacterales</taxon>
        <taxon>Sulfurospirillaceae</taxon>
        <taxon>Sulfurospirillum</taxon>
    </lineage>
</organism>
<dbReference type="Pfam" id="PF00005">
    <property type="entry name" value="ABC_tran"/>
    <property type="match status" value="1"/>
</dbReference>
<feature type="transmembrane region" description="Helical" evidence="7">
    <location>
        <begin position="60"/>
        <end position="83"/>
    </location>
</feature>
<evidence type="ECO:0000259" key="8">
    <source>
        <dbReference type="PROSITE" id="PS50893"/>
    </source>
</evidence>
<reference evidence="10 11" key="2">
    <citation type="submission" date="2021-02" db="EMBL/GenBank/DDBJ databases">
        <title>Sulfurospirillum tamanensis sp. nov.</title>
        <authorList>
            <person name="Frolova A."/>
            <person name="Merkel A."/>
            <person name="Slobodkin A."/>
        </authorList>
    </citation>
    <scope>NUCLEOTIDE SEQUENCE [LARGE SCALE GENOMIC DNA]</scope>
    <source>
        <strain evidence="10 11">T05b</strain>
    </source>
</reference>
<dbReference type="SMART" id="SM00382">
    <property type="entry name" value="AAA"/>
    <property type="match status" value="1"/>
</dbReference>
<dbReference type="InterPro" id="IPR017871">
    <property type="entry name" value="ABC_transporter-like_CS"/>
</dbReference>
<dbReference type="PANTHER" id="PTHR43394">
    <property type="entry name" value="ATP-DEPENDENT PERMEASE MDL1, MITOCHONDRIAL"/>
    <property type="match status" value="1"/>
</dbReference>
<dbReference type="CDD" id="cd07346">
    <property type="entry name" value="ABC_6TM_exporters"/>
    <property type="match status" value="1"/>
</dbReference>
<keyword evidence="3" id="KW-0547">Nucleotide-binding</keyword>
<dbReference type="GO" id="GO:0005524">
    <property type="term" value="F:ATP binding"/>
    <property type="evidence" value="ECO:0007669"/>
    <property type="project" value="UniProtKB-KW"/>
</dbReference>
<accession>A0ABS2WVB4</accession>
<feature type="transmembrane region" description="Helical" evidence="7">
    <location>
        <begin position="145"/>
        <end position="162"/>
    </location>
</feature>
<dbReference type="InterPro" id="IPR039421">
    <property type="entry name" value="Type_1_exporter"/>
</dbReference>
<reference evidence="10 11" key="3">
    <citation type="submission" date="2021-02" db="EMBL/GenBank/DDBJ databases">
        <authorList>
            <person name="Merkel A.Y."/>
        </authorList>
    </citation>
    <scope>NUCLEOTIDE SEQUENCE [LARGE SCALE GENOMIC DNA]</scope>
    <source>
        <strain evidence="10 11">T05b</strain>
    </source>
</reference>
<name>A0ABS2WVB4_9BACT</name>
<evidence type="ECO:0000313" key="11">
    <source>
        <dbReference type="Proteomes" id="UP000703590"/>
    </source>
</evidence>
<keyword evidence="2 7" id="KW-0812">Transmembrane</keyword>
<dbReference type="SUPFAM" id="SSF52540">
    <property type="entry name" value="P-loop containing nucleoside triphosphate hydrolases"/>
    <property type="match status" value="1"/>
</dbReference>
<keyword evidence="5 7" id="KW-1133">Transmembrane helix</keyword>
<dbReference type="InterPro" id="IPR036640">
    <property type="entry name" value="ABC1_TM_sf"/>
</dbReference>
<evidence type="ECO:0000256" key="1">
    <source>
        <dbReference type="ARBA" id="ARBA00004651"/>
    </source>
</evidence>